<dbReference type="GO" id="GO:0035999">
    <property type="term" value="P:tetrahydrofolate interconversion"/>
    <property type="evidence" value="ECO:0007669"/>
    <property type="project" value="InterPro"/>
</dbReference>
<comment type="caution">
    <text evidence="11">The sequence shown here is derived from an EMBL/GenBank/DDBJ whole genome shotgun (WGS) entry which is preliminary data.</text>
</comment>
<organism evidence="11 13">
    <name type="scientific">Anaeramoeba flamelloides</name>
    <dbReference type="NCBI Taxonomy" id="1746091"/>
    <lineage>
        <taxon>Eukaryota</taxon>
        <taxon>Metamonada</taxon>
        <taxon>Anaeramoebidae</taxon>
        <taxon>Anaeramoeba</taxon>
    </lineage>
</organism>
<dbReference type="AlphaFoldDB" id="A0AAV8A055"/>
<gene>
    <name evidence="11" type="ORF">M0812_00071</name>
    <name evidence="12" type="ORF">M0813_07412</name>
</gene>
<dbReference type="CDD" id="cd00378">
    <property type="entry name" value="SHMT"/>
    <property type="match status" value="1"/>
</dbReference>
<evidence type="ECO:0000256" key="2">
    <source>
        <dbReference type="ARBA" id="ARBA00004777"/>
    </source>
</evidence>
<evidence type="ECO:0000313" key="12">
    <source>
        <dbReference type="EMBL" id="KAJ6229824.1"/>
    </source>
</evidence>
<dbReference type="GO" id="GO:0004372">
    <property type="term" value="F:glycine hydroxymethyltransferase activity"/>
    <property type="evidence" value="ECO:0007669"/>
    <property type="project" value="UniProtKB-EC"/>
</dbReference>
<evidence type="ECO:0000256" key="1">
    <source>
        <dbReference type="ARBA" id="ARBA00001933"/>
    </source>
</evidence>
<proteinExistence type="inferred from homology"/>
<keyword evidence="6 7" id="KW-0663">Pyridoxal phosphate</keyword>
<dbReference type="InterPro" id="IPR049943">
    <property type="entry name" value="Ser_HO-MeTrfase-like"/>
</dbReference>
<dbReference type="EMBL" id="JAOAOG010000317">
    <property type="protein sequence ID" value="KAJ6229824.1"/>
    <property type="molecule type" value="Genomic_DNA"/>
</dbReference>
<dbReference type="Gene3D" id="3.90.1150.10">
    <property type="entry name" value="Aspartate Aminotransferase, domain 1"/>
    <property type="match status" value="1"/>
</dbReference>
<dbReference type="Proteomes" id="UP001150062">
    <property type="component" value="Unassembled WGS sequence"/>
</dbReference>
<dbReference type="PANTHER" id="PTHR11680:SF35">
    <property type="entry name" value="SERINE HYDROXYMETHYLTRANSFERASE 1"/>
    <property type="match status" value="1"/>
</dbReference>
<dbReference type="InterPro" id="IPR015422">
    <property type="entry name" value="PyrdxlP-dep_Trfase_small"/>
</dbReference>
<dbReference type="EC" id="2.1.2.1" evidence="8"/>
<dbReference type="PANTHER" id="PTHR11680">
    <property type="entry name" value="SERINE HYDROXYMETHYLTRANSFERASE"/>
    <property type="match status" value="1"/>
</dbReference>
<keyword evidence="14" id="KW-1185">Reference proteome</keyword>
<keyword evidence="4 8" id="KW-0554">One-carbon metabolism</keyword>
<evidence type="ECO:0000256" key="7">
    <source>
        <dbReference type="PIRSR" id="PIRSR000412-50"/>
    </source>
</evidence>
<dbReference type="PIRSF" id="PIRSF000412">
    <property type="entry name" value="SHMT"/>
    <property type="match status" value="1"/>
</dbReference>
<dbReference type="GO" id="GO:0019264">
    <property type="term" value="P:glycine biosynthetic process from serine"/>
    <property type="evidence" value="ECO:0007669"/>
    <property type="project" value="InterPro"/>
</dbReference>
<dbReference type="Gene3D" id="3.40.640.10">
    <property type="entry name" value="Type I PLP-dependent aspartate aminotransferase-like (Major domain)"/>
    <property type="match status" value="1"/>
</dbReference>
<comment type="pathway">
    <text evidence="2 8">One-carbon metabolism; tetrahydrofolate interconversion.</text>
</comment>
<evidence type="ECO:0000256" key="6">
    <source>
        <dbReference type="ARBA" id="ARBA00022898"/>
    </source>
</evidence>
<dbReference type="NCBIfam" id="NF000586">
    <property type="entry name" value="PRK00011.1"/>
    <property type="match status" value="1"/>
</dbReference>
<evidence type="ECO:0000313" key="13">
    <source>
        <dbReference type="Proteomes" id="UP001146793"/>
    </source>
</evidence>
<dbReference type="Pfam" id="PF00464">
    <property type="entry name" value="SHMT"/>
    <property type="match status" value="1"/>
</dbReference>
<evidence type="ECO:0000259" key="10">
    <source>
        <dbReference type="Pfam" id="PF00464"/>
    </source>
</evidence>
<evidence type="ECO:0000256" key="5">
    <source>
        <dbReference type="ARBA" id="ARBA00022679"/>
    </source>
</evidence>
<dbReference type="GO" id="GO:0005739">
    <property type="term" value="C:mitochondrion"/>
    <property type="evidence" value="ECO:0007669"/>
    <property type="project" value="TreeGrafter"/>
</dbReference>
<accession>A0AAV8A055</accession>
<feature type="coiled-coil region" evidence="9">
    <location>
        <begin position="422"/>
        <end position="449"/>
    </location>
</feature>
<evidence type="ECO:0000256" key="9">
    <source>
        <dbReference type="SAM" id="Coils"/>
    </source>
</evidence>
<feature type="modified residue" description="N6-(pyridoxal phosphate)lysine" evidence="7">
    <location>
        <position position="237"/>
    </location>
</feature>
<dbReference type="HAMAP" id="MF_00051">
    <property type="entry name" value="SHMT"/>
    <property type="match status" value="1"/>
</dbReference>
<evidence type="ECO:0000313" key="14">
    <source>
        <dbReference type="Proteomes" id="UP001150062"/>
    </source>
</evidence>
<keyword evidence="5 8" id="KW-0808">Transferase</keyword>
<dbReference type="InterPro" id="IPR019798">
    <property type="entry name" value="Ser_HO-MeTrfase_PLP_BS"/>
</dbReference>
<dbReference type="InterPro" id="IPR039429">
    <property type="entry name" value="SHMT-like_dom"/>
</dbReference>
<keyword evidence="9" id="KW-0175">Coiled coil</keyword>
<dbReference type="SUPFAM" id="SSF53383">
    <property type="entry name" value="PLP-dependent transferases"/>
    <property type="match status" value="1"/>
</dbReference>
<comment type="similarity">
    <text evidence="3 8">Belongs to the SHMT family.</text>
</comment>
<dbReference type="InterPro" id="IPR015421">
    <property type="entry name" value="PyrdxlP-dep_Trfase_major"/>
</dbReference>
<comment type="cofactor">
    <cofactor evidence="1 7 8">
        <name>pyridoxal 5'-phosphate</name>
        <dbReference type="ChEBI" id="CHEBI:597326"/>
    </cofactor>
</comment>
<dbReference type="InterPro" id="IPR001085">
    <property type="entry name" value="Ser_HO-MeTrfase"/>
</dbReference>
<reference evidence="11" key="2">
    <citation type="submission" date="2022-08" db="EMBL/GenBank/DDBJ databases">
        <title>Novel sulphate-reducing endosymbionts in the free-living metamonad Anaeramoeba.</title>
        <authorList>
            <person name="Jerlstrom-Hultqvist J."/>
            <person name="Cepicka I."/>
            <person name="Gallot-Lavallee L."/>
            <person name="Salas-Leiva D."/>
            <person name="Curtis B.A."/>
            <person name="Zahonova K."/>
            <person name="Pipaliya S."/>
            <person name="Dacks J."/>
            <person name="Roger A.J."/>
        </authorList>
    </citation>
    <scope>NUCLEOTIDE SEQUENCE</scope>
    <source>
        <strain evidence="11">Busselton2</strain>
    </source>
</reference>
<sequence length="466" mass="53170">MSGLKPLKEVDEEIYELIQQEKKRQVCGIELIASENFVSKAVLESVGSCLTNKYSEGQVGHRYYGGNEVIDKIEKICMDRALKCFKLDPEEWGVNVQPYSGSPANFAVYTALLKPHDRFMGLDLPSGGHLTHGYHTLSKKVSATSHFFESFPYRVNNEGLIDYDELEKDAVRFYPKIIVCGASAYPRDWDYERLRKIADKCRAWLMCDMAHISGLIAKGEQNNPFEYCDIVTTTTHKTLRGPRSGMIFFKKNVEKKTQSNKLKQYNLQQRIDFAIFPQLQGGPHNNVIASVAVALKEVMSDDFKKYVIQVRKNVKALAEKMQELGYKFVTNGSDNHLLLWDLKPQKLTGSKMQRVFDKVSITVNMNTLHGDRSALSPSGIRLGTPAMTTRGLVEKDFEQVAIFIDRTIKISLKIQEKSGRKLRDFIKQLDKPNEELEELKKDVEEFASKFPMPGFDKNEVLEKEKN</sequence>
<evidence type="ECO:0000256" key="4">
    <source>
        <dbReference type="ARBA" id="ARBA00022563"/>
    </source>
</evidence>
<comment type="catalytic activity">
    <reaction evidence="8">
        <text>(6R)-5,10-methylene-5,6,7,8-tetrahydrofolate + glycine + H2O = (6S)-5,6,7,8-tetrahydrofolate + L-serine</text>
        <dbReference type="Rhea" id="RHEA:15481"/>
        <dbReference type="ChEBI" id="CHEBI:15377"/>
        <dbReference type="ChEBI" id="CHEBI:15636"/>
        <dbReference type="ChEBI" id="CHEBI:33384"/>
        <dbReference type="ChEBI" id="CHEBI:57305"/>
        <dbReference type="ChEBI" id="CHEBI:57453"/>
        <dbReference type="EC" id="2.1.2.1"/>
    </reaction>
</comment>
<comment type="function">
    <text evidence="8">Interconversion of serine and glycine.</text>
</comment>
<dbReference type="InterPro" id="IPR015424">
    <property type="entry name" value="PyrdxlP-dep_Trfase"/>
</dbReference>
<name>A0AAV8A055_9EUKA</name>
<dbReference type="EMBL" id="JANTQA010000015">
    <property type="protein sequence ID" value="KAJ3447599.1"/>
    <property type="molecule type" value="Genomic_DNA"/>
</dbReference>
<dbReference type="GO" id="GO:0030170">
    <property type="term" value="F:pyridoxal phosphate binding"/>
    <property type="evidence" value="ECO:0007669"/>
    <property type="project" value="InterPro"/>
</dbReference>
<feature type="domain" description="Serine hydroxymethyltransferase-like" evidence="10">
    <location>
        <begin position="7"/>
        <end position="404"/>
    </location>
</feature>
<evidence type="ECO:0000256" key="3">
    <source>
        <dbReference type="ARBA" id="ARBA00006376"/>
    </source>
</evidence>
<evidence type="ECO:0000313" key="11">
    <source>
        <dbReference type="EMBL" id="KAJ3447599.1"/>
    </source>
</evidence>
<evidence type="ECO:0000256" key="8">
    <source>
        <dbReference type="RuleBase" id="RU000585"/>
    </source>
</evidence>
<reference evidence="12" key="1">
    <citation type="submission" date="2022-08" db="EMBL/GenBank/DDBJ databases">
        <title>Novel sulfate-reducing endosymbionts in the free-living metamonad Anaeramoeba.</title>
        <authorList>
            <person name="Jerlstrom-Hultqvist J."/>
            <person name="Cepicka I."/>
            <person name="Gallot-Lavallee L."/>
            <person name="Salas-Leiva D."/>
            <person name="Curtis B.A."/>
            <person name="Zahonova K."/>
            <person name="Pipaliya S."/>
            <person name="Dacks J."/>
            <person name="Roger A.J."/>
        </authorList>
    </citation>
    <scope>NUCLEOTIDE SEQUENCE</scope>
    <source>
        <strain evidence="12">Schooner1</strain>
    </source>
</reference>
<protein>
    <recommendedName>
        <fullName evidence="8">Serine hydroxymethyltransferase</fullName>
        <ecNumber evidence="8">2.1.2.1</ecNumber>
    </recommendedName>
</protein>
<dbReference type="PROSITE" id="PS00096">
    <property type="entry name" value="SHMT"/>
    <property type="match status" value="1"/>
</dbReference>
<dbReference type="FunFam" id="3.40.640.10:FF:000097">
    <property type="entry name" value="Serine hydroxymethyltransferase"/>
    <property type="match status" value="1"/>
</dbReference>
<dbReference type="Proteomes" id="UP001146793">
    <property type="component" value="Unassembled WGS sequence"/>
</dbReference>